<evidence type="ECO:0000259" key="4">
    <source>
        <dbReference type="Pfam" id="PF07992"/>
    </source>
</evidence>
<dbReference type="InterPro" id="IPR023753">
    <property type="entry name" value="FAD/NAD-binding_dom"/>
</dbReference>
<dbReference type="GO" id="GO:0004791">
    <property type="term" value="F:thioredoxin-disulfide reductase (NADPH) activity"/>
    <property type="evidence" value="ECO:0007669"/>
    <property type="project" value="UniProtKB-EC"/>
</dbReference>
<name>A0A1H1AG01_9ACTN</name>
<dbReference type="Pfam" id="PF07992">
    <property type="entry name" value="Pyr_redox_2"/>
    <property type="match status" value="1"/>
</dbReference>
<keyword evidence="2" id="KW-0560">Oxidoreductase</keyword>
<evidence type="ECO:0000256" key="1">
    <source>
        <dbReference type="ARBA" id="ARBA00022630"/>
    </source>
</evidence>
<proteinExistence type="predicted"/>
<dbReference type="Proteomes" id="UP000199301">
    <property type="component" value="Unassembled WGS sequence"/>
</dbReference>
<dbReference type="EMBL" id="FNKO01000001">
    <property type="protein sequence ID" value="SDQ38625.1"/>
    <property type="molecule type" value="Genomic_DNA"/>
</dbReference>
<reference evidence="6" key="1">
    <citation type="submission" date="2016-10" db="EMBL/GenBank/DDBJ databases">
        <authorList>
            <person name="Varghese N."/>
            <person name="Submissions S."/>
        </authorList>
    </citation>
    <scope>NUCLEOTIDE SEQUENCE [LARGE SCALE GENOMIC DNA]</scope>
    <source>
        <strain evidence="6">DSM 45459</strain>
    </source>
</reference>
<dbReference type="SUPFAM" id="SSF51905">
    <property type="entry name" value="FAD/NAD(P)-binding domain"/>
    <property type="match status" value="1"/>
</dbReference>
<gene>
    <name evidence="5" type="ORF">SAMN04489718_1566</name>
</gene>
<organism evidence="5 6">
    <name type="scientific">Actinopolyspora saharensis</name>
    <dbReference type="NCBI Taxonomy" id="995062"/>
    <lineage>
        <taxon>Bacteria</taxon>
        <taxon>Bacillati</taxon>
        <taxon>Actinomycetota</taxon>
        <taxon>Actinomycetes</taxon>
        <taxon>Actinopolysporales</taxon>
        <taxon>Actinopolysporaceae</taxon>
        <taxon>Actinopolyspora</taxon>
    </lineage>
</organism>
<evidence type="ECO:0000313" key="6">
    <source>
        <dbReference type="Proteomes" id="UP000199301"/>
    </source>
</evidence>
<feature type="domain" description="FAD/NAD(P)-binding" evidence="4">
    <location>
        <begin position="3"/>
        <end position="283"/>
    </location>
</feature>
<comment type="catalytic activity">
    <reaction evidence="3">
        <text>[thioredoxin]-dithiol + NADP(+) = [thioredoxin]-disulfide + NADPH + H(+)</text>
        <dbReference type="Rhea" id="RHEA:20345"/>
        <dbReference type="Rhea" id="RHEA-COMP:10698"/>
        <dbReference type="Rhea" id="RHEA-COMP:10700"/>
        <dbReference type="ChEBI" id="CHEBI:15378"/>
        <dbReference type="ChEBI" id="CHEBI:29950"/>
        <dbReference type="ChEBI" id="CHEBI:50058"/>
        <dbReference type="ChEBI" id="CHEBI:57783"/>
        <dbReference type="ChEBI" id="CHEBI:58349"/>
        <dbReference type="EC" id="1.8.1.9"/>
    </reaction>
</comment>
<sequence>MEYDVVVVGGGTAGLSAATMLGRSRRRVVVVDAGRPRNTPADQLHGFPSRDGAAPAELLATARDEVLGYGGEVLTDRVDVLEPGAGRGFAVRLIGGEVLTARSVLVATGLRDELPGIAGVREQWGGSVLHCPYCHGYEVRDAPLAVLGGENRPFTLHQAQLVRQWSSDVVFFPDRITLTADEHERLAARGVRVVEGEVTRVVAGDDGVSGVELAGGRVVSRSAVFVGPVFVPRDELLTGLGCQLGENGWVSTDPTGRTSVEGVWAAGNVVESPAQLVNAAAAGSTAAVAINHHLLAEDVEQALADHRASGEMFSRT</sequence>
<accession>A0A1H1AG01</accession>
<dbReference type="PANTHER" id="PTHR48105">
    <property type="entry name" value="THIOREDOXIN REDUCTASE 1-RELATED-RELATED"/>
    <property type="match status" value="1"/>
</dbReference>
<dbReference type="InterPro" id="IPR050097">
    <property type="entry name" value="Ferredoxin-NADP_redctase_2"/>
</dbReference>
<dbReference type="AlphaFoldDB" id="A0A1H1AG01"/>
<dbReference type="Gene3D" id="3.50.50.60">
    <property type="entry name" value="FAD/NAD(P)-binding domain"/>
    <property type="match status" value="2"/>
</dbReference>
<protein>
    <submittedName>
        <fullName evidence="5">Thioredoxin reductase (NADPH)</fullName>
    </submittedName>
</protein>
<dbReference type="PRINTS" id="PR00469">
    <property type="entry name" value="PNDRDTASEII"/>
</dbReference>
<evidence type="ECO:0000256" key="3">
    <source>
        <dbReference type="ARBA" id="ARBA00048132"/>
    </source>
</evidence>
<dbReference type="STRING" id="995062.SAMN04489718_1566"/>
<dbReference type="InterPro" id="IPR036188">
    <property type="entry name" value="FAD/NAD-bd_sf"/>
</dbReference>
<evidence type="ECO:0000313" key="5">
    <source>
        <dbReference type="EMBL" id="SDQ38625.1"/>
    </source>
</evidence>
<keyword evidence="6" id="KW-1185">Reference proteome</keyword>
<dbReference type="OrthoDB" id="9786503at2"/>
<dbReference type="PRINTS" id="PR00368">
    <property type="entry name" value="FADPNR"/>
</dbReference>
<keyword evidence="1" id="KW-0285">Flavoprotein</keyword>
<evidence type="ECO:0000256" key="2">
    <source>
        <dbReference type="ARBA" id="ARBA00023002"/>
    </source>
</evidence>